<comment type="caution">
    <text evidence="1">The sequence shown here is derived from an EMBL/GenBank/DDBJ whole genome shotgun (WGS) entry which is preliminary data.</text>
</comment>
<proteinExistence type="predicted"/>
<reference evidence="1" key="1">
    <citation type="submission" date="2023-04" db="EMBL/GenBank/DDBJ databases">
        <title>Candida boidinii NBRC 1967.</title>
        <authorList>
            <person name="Ichikawa N."/>
            <person name="Sato H."/>
            <person name="Tonouchi N."/>
        </authorList>
    </citation>
    <scope>NUCLEOTIDE SEQUENCE</scope>
    <source>
        <strain evidence="1">NBRC 1967</strain>
    </source>
</reference>
<protein>
    <submittedName>
        <fullName evidence="1">Unnamed protein product</fullName>
    </submittedName>
</protein>
<sequence length="409" mass="44647">MALNDPYASPSQQQLMLQPSSQQQQQLNHQGIDDQSSHLSSNSLNARSPNIEYDSAISTPSMATQSTNSNHYETSSNNSMKVHSDQLTPTTPNFDHSLSNNSSNSALASGNNNPSSNNLNMTSATSVITSNTGTTLTSTNNTSTIASITSKPWGLFSKRHNTNSNNNNNNNNKNNNNADGNTSNISGTGNNVPYSPTRSVQGHGDISMDTQNASFQTIGNSSNSKSNDILEFKSMAYSDTLPVGSNGTAQLQNHGNTVQLDQLRAQGSSHNDGNTFVRVIEPENRLFGSTLERGLELSPSFTILDKPVPSVVYRSLEYLKKQNAVYMEGIFRLNGMMAEINQIQKAFNEDHDCDYYKLDSLPDCHSIATLLKRYLRTLETPILPDETARNLFSLTISNDAESSQTTKVQ</sequence>
<dbReference type="Proteomes" id="UP001165101">
    <property type="component" value="Unassembled WGS sequence"/>
</dbReference>
<evidence type="ECO:0000313" key="1">
    <source>
        <dbReference type="EMBL" id="GMF02467.1"/>
    </source>
</evidence>
<evidence type="ECO:0000313" key="2">
    <source>
        <dbReference type="Proteomes" id="UP001165101"/>
    </source>
</evidence>
<name>A0ACB5U6J8_CANBO</name>
<organism evidence="1 2">
    <name type="scientific">Candida boidinii</name>
    <name type="common">Yeast</name>
    <dbReference type="NCBI Taxonomy" id="5477"/>
    <lineage>
        <taxon>Eukaryota</taxon>
        <taxon>Fungi</taxon>
        <taxon>Dikarya</taxon>
        <taxon>Ascomycota</taxon>
        <taxon>Saccharomycotina</taxon>
        <taxon>Pichiomycetes</taxon>
        <taxon>Pichiales</taxon>
        <taxon>Pichiaceae</taxon>
        <taxon>Ogataea</taxon>
        <taxon>Ogataea/Candida clade</taxon>
    </lineage>
</organism>
<dbReference type="EMBL" id="BSXV01005559">
    <property type="protein sequence ID" value="GMF02467.1"/>
    <property type="molecule type" value="Genomic_DNA"/>
</dbReference>
<accession>A0ACB5U6J8</accession>
<keyword evidence="2" id="KW-1185">Reference proteome</keyword>
<gene>
    <name evidence="1" type="ORF">Cboi01_000611400</name>
</gene>